<keyword evidence="3" id="KW-1185">Reference proteome</keyword>
<dbReference type="Proteomes" id="UP000199092">
    <property type="component" value="Chromosome I"/>
</dbReference>
<organism evidence="2 3">
    <name type="scientific">Friedmanniella luteola</name>
    <dbReference type="NCBI Taxonomy" id="546871"/>
    <lineage>
        <taxon>Bacteria</taxon>
        <taxon>Bacillati</taxon>
        <taxon>Actinomycetota</taxon>
        <taxon>Actinomycetes</taxon>
        <taxon>Propionibacteriales</taxon>
        <taxon>Nocardioidaceae</taxon>
        <taxon>Friedmanniella</taxon>
    </lineage>
</organism>
<dbReference type="PANTHER" id="PTHR46623">
    <property type="entry name" value="CARBOXYMETHYLENEBUTENOLIDASE-RELATED"/>
    <property type="match status" value="1"/>
</dbReference>
<dbReference type="EMBL" id="LT629749">
    <property type="protein sequence ID" value="SDS20356.1"/>
    <property type="molecule type" value="Genomic_DNA"/>
</dbReference>
<protein>
    <submittedName>
        <fullName evidence="2">Carboxymethylenebutenolidase</fullName>
    </submittedName>
</protein>
<dbReference type="SUPFAM" id="SSF53474">
    <property type="entry name" value="alpha/beta-Hydrolases"/>
    <property type="match status" value="1"/>
</dbReference>
<name>A0A1H1QA73_9ACTN</name>
<dbReference type="Pfam" id="PF01738">
    <property type="entry name" value="DLH"/>
    <property type="match status" value="1"/>
</dbReference>
<evidence type="ECO:0000313" key="2">
    <source>
        <dbReference type="EMBL" id="SDS20356.1"/>
    </source>
</evidence>
<dbReference type="AlphaFoldDB" id="A0A1H1QA73"/>
<dbReference type="GO" id="GO:0016787">
    <property type="term" value="F:hydrolase activity"/>
    <property type="evidence" value="ECO:0007669"/>
    <property type="project" value="InterPro"/>
</dbReference>
<dbReference type="PANTHER" id="PTHR46623:SF6">
    <property type="entry name" value="ALPHA_BETA-HYDROLASES SUPERFAMILY PROTEIN"/>
    <property type="match status" value="1"/>
</dbReference>
<dbReference type="OrthoDB" id="3208682at2"/>
<evidence type="ECO:0000259" key="1">
    <source>
        <dbReference type="Pfam" id="PF01738"/>
    </source>
</evidence>
<dbReference type="RefSeq" id="WP_091411219.1">
    <property type="nucleotide sequence ID" value="NZ_LT629749.1"/>
</dbReference>
<accession>A0A1H1QA73</accession>
<feature type="domain" description="Dienelactone hydrolase" evidence="1">
    <location>
        <begin position="15"/>
        <end position="232"/>
    </location>
</feature>
<dbReference type="Gene3D" id="3.40.50.1820">
    <property type="entry name" value="alpha/beta hydrolase"/>
    <property type="match status" value="1"/>
</dbReference>
<dbReference type="STRING" id="546871.SAMN04488543_1273"/>
<dbReference type="InterPro" id="IPR002925">
    <property type="entry name" value="Dienelactn_hydro"/>
</dbReference>
<sequence>METVAIDTRLEGRLAVLVRPAAPGPWPGVVMVHEIWGIDDVLRRQAERLASAGFVVLAPDLFEDGPRLRCMRAAFAALKARTGPPFALLQAAREQLLDDRHVNGKVGVIGFCMGGGFALLLSSDGFDASAVNYGMIPDDVDEVLRGACPVVASYGGRDKQLVGAVPRLTAALEANDVPHDVAVYPSAGHSFLNDAPNGPLLARPLLKLGHVGPDPVAAQDAWRRIEAFFGTHLAADEPAAGASTP</sequence>
<dbReference type="InterPro" id="IPR029058">
    <property type="entry name" value="AB_hydrolase_fold"/>
</dbReference>
<proteinExistence type="predicted"/>
<dbReference type="InterPro" id="IPR051049">
    <property type="entry name" value="Dienelactone_hydrolase-like"/>
</dbReference>
<reference evidence="2 3" key="1">
    <citation type="submission" date="2016-10" db="EMBL/GenBank/DDBJ databases">
        <authorList>
            <person name="de Groot N.N."/>
        </authorList>
    </citation>
    <scope>NUCLEOTIDE SEQUENCE [LARGE SCALE GENOMIC DNA]</scope>
    <source>
        <strain evidence="2 3">DSM 21741</strain>
    </source>
</reference>
<evidence type="ECO:0000313" key="3">
    <source>
        <dbReference type="Proteomes" id="UP000199092"/>
    </source>
</evidence>
<gene>
    <name evidence="2" type="ORF">SAMN04488543_1273</name>
</gene>